<feature type="non-terminal residue" evidence="1">
    <location>
        <position position="1"/>
    </location>
</feature>
<feature type="non-terminal residue" evidence="1">
    <location>
        <position position="52"/>
    </location>
</feature>
<comment type="caution">
    <text evidence="1">The sequence shown here is derived from an EMBL/GenBank/DDBJ whole genome shotgun (WGS) entry which is preliminary data.</text>
</comment>
<name>A0A8S3HUD1_9BILA</name>
<dbReference type="Proteomes" id="UP000676336">
    <property type="component" value="Unassembled WGS sequence"/>
</dbReference>
<evidence type="ECO:0000313" key="1">
    <source>
        <dbReference type="EMBL" id="CAF5187246.1"/>
    </source>
</evidence>
<evidence type="ECO:0000313" key="2">
    <source>
        <dbReference type="Proteomes" id="UP000676336"/>
    </source>
</evidence>
<sequence length="52" mass="5937">MRISASFIISDTKIIYFIIIGSSIYAHLRSSRYQCLGSSRYQCFGSSTYQCL</sequence>
<protein>
    <submittedName>
        <fullName evidence="1">Uncharacterized protein</fullName>
    </submittedName>
</protein>
<accession>A0A8S3HUD1</accession>
<dbReference type="EMBL" id="CAJOBI010322490">
    <property type="protein sequence ID" value="CAF5187246.1"/>
    <property type="molecule type" value="Genomic_DNA"/>
</dbReference>
<proteinExistence type="predicted"/>
<organism evidence="1 2">
    <name type="scientific">Rotaria magnacalcarata</name>
    <dbReference type="NCBI Taxonomy" id="392030"/>
    <lineage>
        <taxon>Eukaryota</taxon>
        <taxon>Metazoa</taxon>
        <taxon>Spiralia</taxon>
        <taxon>Gnathifera</taxon>
        <taxon>Rotifera</taxon>
        <taxon>Eurotatoria</taxon>
        <taxon>Bdelloidea</taxon>
        <taxon>Philodinida</taxon>
        <taxon>Philodinidae</taxon>
        <taxon>Rotaria</taxon>
    </lineage>
</organism>
<dbReference type="AlphaFoldDB" id="A0A8S3HUD1"/>
<gene>
    <name evidence="1" type="ORF">SMN809_LOCUS70915</name>
</gene>
<reference evidence="1" key="1">
    <citation type="submission" date="2021-02" db="EMBL/GenBank/DDBJ databases">
        <authorList>
            <person name="Nowell W R."/>
        </authorList>
    </citation>
    <scope>NUCLEOTIDE SEQUENCE</scope>
</reference>